<gene>
    <name evidence="1" type="ORF">LVIROSA_LOCUS23655</name>
</gene>
<evidence type="ECO:0000313" key="1">
    <source>
        <dbReference type="EMBL" id="CAH1437319.1"/>
    </source>
</evidence>
<dbReference type="Proteomes" id="UP001157418">
    <property type="component" value="Unassembled WGS sequence"/>
</dbReference>
<name>A0AAU9NHT3_9ASTR</name>
<proteinExistence type="predicted"/>
<comment type="caution">
    <text evidence="1">The sequence shown here is derived from an EMBL/GenBank/DDBJ whole genome shotgun (WGS) entry which is preliminary data.</text>
</comment>
<evidence type="ECO:0000313" key="2">
    <source>
        <dbReference type="Proteomes" id="UP001157418"/>
    </source>
</evidence>
<keyword evidence="2" id="KW-1185">Reference proteome</keyword>
<protein>
    <submittedName>
        <fullName evidence="1">Uncharacterized protein</fullName>
    </submittedName>
</protein>
<dbReference type="EMBL" id="CAKMRJ010004445">
    <property type="protein sequence ID" value="CAH1437319.1"/>
    <property type="molecule type" value="Genomic_DNA"/>
</dbReference>
<sequence>MVPVVSQILSFLPEKKLITEAKSLNRHSSDLTLTQTQQFHVHQTTTPSHCSFYTLRLLSTVSQACCPGEATTDDGRFTVFTKSTRKSFPKFQSQFPSLTPLLTPAASIAEIQHRFLSSMSPLFTPTTIISLRFSKILFGLFSISAL</sequence>
<reference evidence="1 2" key="1">
    <citation type="submission" date="2022-01" db="EMBL/GenBank/DDBJ databases">
        <authorList>
            <person name="Xiong W."/>
            <person name="Schranz E."/>
        </authorList>
    </citation>
    <scope>NUCLEOTIDE SEQUENCE [LARGE SCALE GENOMIC DNA]</scope>
</reference>
<dbReference type="AlphaFoldDB" id="A0AAU9NHT3"/>
<organism evidence="1 2">
    <name type="scientific">Lactuca virosa</name>
    <dbReference type="NCBI Taxonomy" id="75947"/>
    <lineage>
        <taxon>Eukaryota</taxon>
        <taxon>Viridiplantae</taxon>
        <taxon>Streptophyta</taxon>
        <taxon>Embryophyta</taxon>
        <taxon>Tracheophyta</taxon>
        <taxon>Spermatophyta</taxon>
        <taxon>Magnoliopsida</taxon>
        <taxon>eudicotyledons</taxon>
        <taxon>Gunneridae</taxon>
        <taxon>Pentapetalae</taxon>
        <taxon>asterids</taxon>
        <taxon>campanulids</taxon>
        <taxon>Asterales</taxon>
        <taxon>Asteraceae</taxon>
        <taxon>Cichorioideae</taxon>
        <taxon>Cichorieae</taxon>
        <taxon>Lactucinae</taxon>
        <taxon>Lactuca</taxon>
    </lineage>
</organism>
<accession>A0AAU9NHT3</accession>